<accession>A0A0A8ZZC1</accession>
<evidence type="ECO:0000313" key="2">
    <source>
        <dbReference type="EMBL" id="JAD44764.1"/>
    </source>
</evidence>
<proteinExistence type="predicted"/>
<evidence type="ECO:0000256" key="1">
    <source>
        <dbReference type="SAM" id="Phobius"/>
    </source>
</evidence>
<reference evidence="2" key="1">
    <citation type="submission" date="2014-09" db="EMBL/GenBank/DDBJ databases">
        <authorList>
            <person name="Magalhaes I.L.F."/>
            <person name="Oliveira U."/>
            <person name="Santos F.R."/>
            <person name="Vidigal T.H.D.A."/>
            <person name="Brescovit A.D."/>
            <person name="Santos A.J."/>
        </authorList>
    </citation>
    <scope>NUCLEOTIDE SEQUENCE</scope>
    <source>
        <tissue evidence="2">Shoot tissue taken approximately 20 cm above the soil surface</tissue>
    </source>
</reference>
<keyword evidence="1" id="KW-0812">Transmembrane</keyword>
<organism evidence="2">
    <name type="scientific">Arundo donax</name>
    <name type="common">Giant reed</name>
    <name type="synonym">Donax arundinaceus</name>
    <dbReference type="NCBI Taxonomy" id="35708"/>
    <lineage>
        <taxon>Eukaryota</taxon>
        <taxon>Viridiplantae</taxon>
        <taxon>Streptophyta</taxon>
        <taxon>Embryophyta</taxon>
        <taxon>Tracheophyta</taxon>
        <taxon>Spermatophyta</taxon>
        <taxon>Magnoliopsida</taxon>
        <taxon>Liliopsida</taxon>
        <taxon>Poales</taxon>
        <taxon>Poaceae</taxon>
        <taxon>PACMAD clade</taxon>
        <taxon>Arundinoideae</taxon>
        <taxon>Arundineae</taxon>
        <taxon>Arundo</taxon>
    </lineage>
</organism>
<protein>
    <submittedName>
        <fullName evidence="2">Uncharacterized protein</fullName>
    </submittedName>
</protein>
<name>A0A0A8ZZC1_ARUDO</name>
<reference evidence="2" key="2">
    <citation type="journal article" date="2015" name="Data Brief">
        <title>Shoot transcriptome of the giant reed, Arundo donax.</title>
        <authorList>
            <person name="Barrero R.A."/>
            <person name="Guerrero F.D."/>
            <person name="Moolhuijzen P."/>
            <person name="Goolsby J.A."/>
            <person name="Tidwell J."/>
            <person name="Bellgard S.E."/>
            <person name="Bellgard M.I."/>
        </authorList>
    </citation>
    <scope>NUCLEOTIDE SEQUENCE</scope>
    <source>
        <tissue evidence="2">Shoot tissue taken approximately 20 cm above the soil surface</tissue>
    </source>
</reference>
<keyword evidence="1" id="KW-0472">Membrane</keyword>
<feature type="transmembrane region" description="Helical" evidence="1">
    <location>
        <begin position="21"/>
        <end position="48"/>
    </location>
</feature>
<dbReference type="EMBL" id="GBRH01253131">
    <property type="protein sequence ID" value="JAD44764.1"/>
    <property type="molecule type" value="Transcribed_RNA"/>
</dbReference>
<dbReference type="AlphaFoldDB" id="A0A0A8ZZC1"/>
<sequence>MLNYLQDRFQERSVVQMTYHHILFTLSHSLNFSVLVCMTCNFLLVLFVSMI</sequence>
<keyword evidence="1" id="KW-1133">Transmembrane helix</keyword>